<dbReference type="CDD" id="cd16279">
    <property type="entry name" value="metallo-hydrolase-like_MBL-fold"/>
    <property type="match status" value="1"/>
</dbReference>
<dbReference type="EMBL" id="JADIMJ010000076">
    <property type="protein sequence ID" value="MBO8454098.1"/>
    <property type="molecule type" value="Genomic_DNA"/>
</dbReference>
<comment type="caution">
    <text evidence="2">The sequence shown here is derived from an EMBL/GenBank/DDBJ whole genome shotgun (WGS) entry which is preliminary data.</text>
</comment>
<dbReference type="Gene3D" id="3.60.15.10">
    <property type="entry name" value="Ribonuclease Z/Hydroxyacylglutathione hydrolase-like"/>
    <property type="match status" value="1"/>
</dbReference>
<dbReference type="Proteomes" id="UP000771749">
    <property type="component" value="Unassembled WGS sequence"/>
</dbReference>
<name>A0A940DNL2_9BACT</name>
<feature type="domain" description="Metallo-beta-lactamase" evidence="1">
    <location>
        <begin position="72"/>
        <end position="297"/>
    </location>
</feature>
<gene>
    <name evidence="2" type="ORF">IAC07_05160</name>
</gene>
<reference evidence="2" key="1">
    <citation type="submission" date="2020-10" db="EMBL/GenBank/DDBJ databases">
        <authorList>
            <person name="Gilroy R."/>
        </authorList>
    </citation>
    <scope>NUCLEOTIDE SEQUENCE</scope>
    <source>
        <strain evidence="2">F1-3629</strain>
    </source>
</reference>
<protein>
    <submittedName>
        <fullName evidence="2">MBL fold metallo-hydrolase</fullName>
    </submittedName>
</protein>
<accession>A0A940DNL2</accession>
<dbReference type="InterPro" id="IPR036866">
    <property type="entry name" value="RibonucZ/Hydroxyglut_hydro"/>
</dbReference>
<reference evidence="2" key="2">
    <citation type="journal article" date="2021" name="PeerJ">
        <title>Extensive microbial diversity within the chicken gut microbiome revealed by metagenomics and culture.</title>
        <authorList>
            <person name="Gilroy R."/>
            <person name="Ravi A."/>
            <person name="Getino M."/>
            <person name="Pursley I."/>
            <person name="Horton D.L."/>
            <person name="Alikhan N.F."/>
            <person name="Baker D."/>
            <person name="Gharbi K."/>
            <person name="Hall N."/>
            <person name="Watson M."/>
            <person name="Adriaenssens E.M."/>
            <person name="Foster-Nyarko E."/>
            <person name="Jarju S."/>
            <person name="Secka A."/>
            <person name="Antonio M."/>
            <person name="Oren A."/>
            <person name="Chaudhuri R.R."/>
            <person name="La Ragione R."/>
            <person name="Hildebrand F."/>
            <person name="Pallen M.J."/>
        </authorList>
    </citation>
    <scope>NUCLEOTIDE SEQUENCE</scope>
    <source>
        <strain evidence="2">F1-3629</strain>
    </source>
</reference>
<evidence type="ECO:0000313" key="2">
    <source>
        <dbReference type="EMBL" id="MBO8454098.1"/>
    </source>
</evidence>
<evidence type="ECO:0000259" key="1">
    <source>
        <dbReference type="Pfam" id="PF12706"/>
    </source>
</evidence>
<sequence length="327" mass="37540">MTGHEDIPSLDRKIYHHKYSYQGMETRLTFLGTGTSQGVPMIGCGCEVCRSGDPRDKRLRASAFVQYRGLDILVDAGPDFRQQMLRAGISHLDAILLTHNHKDHTGGLDDVRAFNYIERAPIKIYCEKYVEDSLRMEYSYAFAEKRYPGVPEWQITNIENRPFSVSENVPEFMLMWKDGKGYEKVRVTPEFWASERAKRKRRDSTTAGLPDITPGQAEIIPIRGRHYMLPVLGYRFGKIAYLTDMNSIPDEEFDKLHGLEHFIINCVRRGRHLSHFSLEEAIGVSRRVGAPHTWLTHLSHQLPRHSELCSELPPEIRPAYDGLVIEA</sequence>
<proteinExistence type="predicted"/>
<dbReference type="SUPFAM" id="SSF56281">
    <property type="entry name" value="Metallo-hydrolase/oxidoreductase"/>
    <property type="match status" value="1"/>
</dbReference>
<dbReference type="Pfam" id="PF12706">
    <property type="entry name" value="Lactamase_B_2"/>
    <property type="match status" value="1"/>
</dbReference>
<dbReference type="PANTHER" id="PTHR42663">
    <property type="entry name" value="HYDROLASE C777.06C-RELATED-RELATED"/>
    <property type="match status" value="1"/>
</dbReference>
<organism evidence="2 3">
    <name type="scientific">Candidatus Cryptobacteroides gallistercoris</name>
    <dbReference type="NCBI Taxonomy" id="2840765"/>
    <lineage>
        <taxon>Bacteria</taxon>
        <taxon>Pseudomonadati</taxon>
        <taxon>Bacteroidota</taxon>
        <taxon>Bacteroidia</taxon>
        <taxon>Bacteroidales</taxon>
        <taxon>Candidatus Cryptobacteroides</taxon>
    </lineage>
</organism>
<dbReference type="PANTHER" id="PTHR42663:SF6">
    <property type="entry name" value="HYDROLASE C777.06C-RELATED"/>
    <property type="match status" value="1"/>
</dbReference>
<dbReference type="InterPro" id="IPR001279">
    <property type="entry name" value="Metallo-B-lactamas"/>
</dbReference>
<dbReference type="AlphaFoldDB" id="A0A940DNL2"/>
<evidence type="ECO:0000313" key="3">
    <source>
        <dbReference type="Proteomes" id="UP000771749"/>
    </source>
</evidence>